<proteinExistence type="inferred from homology"/>
<evidence type="ECO:0000256" key="6">
    <source>
        <dbReference type="ARBA" id="ARBA00023315"/>
    </source>
</evidence>
<evidence type="ECO:0000256" key="8">
    <source>
        <dbReference type="RuleBase" id="RU365045"/>
    </source>
</evidence>
<comment type="catalytic activity">
    <reaction evidence="7 8">
        <text>L-2,4-diaminobutanoate + acetyl-CoA = (2S)-4-acetamido-2-aminobutanoate + CoA + H(+)</text>
        <dbReference type="Rhea" id="RHEA:16901"/>
        <dbReference type="ChEBI" id="CHEBI:15378"/>
        <dbReference type="ChEBI" id="CHEBI:57287"/>
        <dbReference type="ChEBI" id="CHEBI:57288"/>
        <dbReference type="ChEBI" id="CHEBI:58761"/>
        <dbReference type="ChEBI" id="CHEBI:58929"/>
        <dbReference type="EC" id="2.3.1.178"/>
    </reaction>
</comment>
<dbReference type="InterPro" id="IPR012772">
    <property type="entry name" value="Ectoine_EctA"/>
</dbReference>
<dbReference type="AlphaFoldDB" id="A0A1G7WWE1"/>
<dbReference type="EC" id="2.3.1.178" evidence="3 8"/>
<dbReference type="Pfam" id="PF00583">
    <property type="entry name" value="Acetyltransf_1"/>
    <property type="match status" value="1"/>
</dbReference>
<evidence type="ECO:0000259" key="10">
    <source>
        <dbReference type="PROSITE" id="PS51186"/>
    </source>
</evidence>
<protein>
    <recommendedName>
        <fullName evidence="4 8">L-2,4-diaminobutyric acid acetyltransferase</fullName>
        <shortName evidence="8">DABA acetyltransferase</shortName>
        <ecNumber evidence="3 8">2.3.1.178</ecNumber>
    </recommendedName>
</protein>
<dbReference type="GO" id="GO:0019491">
    <property type="term" value="P:ectoine biosynthetic process"/>
    <property type="evidence" value="ECO:0007669"/>
    <property type="project" value="UniProtKB-UniPathway"/>
</dbReference>
<evidence type="ECO:0000256" key="2">
    <source>
        <dbReference type="ARBA" id="ARBA00010712"/>
    </source>
</evidence>
<evidence type="ECO:0000313" key="11">
    <source>
        <dbReference type="EMBL" id="SDG76224.1"/>
    </source>
</evidence>
<sequence length="203" mass="22053">MSSAAAPRTHTHDATPTTRHPSQRPTSLSLRAPTREDGVAIHRLIAACPPLDTNSMYCNLLQCDHFADTCVIAERFGEPVGWISGYVPPGEPNTLFVWQVAVAEGARGLGLGRRMLGHLLNRPACAEVSHMKTTITADNQASWGLFRRFAERLGAPLSHTAHFKREAHFGGQHATEHMVTIGAFDVAALADAADRTQDNRRAA</sequence>
<name>A0A1G7WWE1_9PROT</name>
<keyword evidence="6 8" id="KW-0012">Acyltransferase</keyword>
<reference evidence="12" key="1">
    <citation type="submission" date="2016-10" db="EMBL/GenBank/DDBJ databases">
        <authorList>
            <person name="Varghese N."/>
            <person name="Submissions S."/>
        </authorList>
    </citation>
    <scope>NUCLEOTIDE SEQUENCE [LARGE SCALE GENOMIC DNA]</scope>
    <source>
        <strain evidence="12">930I</strain>
    </source>
</reference>
<evidence type="ECO:0000256" key="5">
    <source>
        <dbReference type="ARBA" id="ARBA00022679"/>
    </source>
</evidence>
<evidence type="ECO:0000313" key="12">
    <source>
        <dbReference type="Proteomes" id="UP000217076"/>
    </source>
</evidence>
<comment type="similarity">
    <text evidence="2 8">Belongs to the acetyltransferase family. EctA subfamily.</text>
</comment>
<dbReference type="Proteomes" id="UP000217076">
    <property type="component" value="Unassembled WGS sequence"/>
</dbReference>
<dbReference type="RefSeq" id="WP_092616202.1">
    <property type="nucleotide sequence ID" value="NZ_FNCV01000002.1"/>
</dbReference>
<feature type="region of interest" description="Disordered" evidence="9">
    <location>
        <begin position="1"/>
        <end position="33"/>
    </location>
</feature>
<keyword evidence="12" id="KW-1185">Reference proteome</keyword>
<feature type="compositionally biased region" description="Polar residues" evidence="9">
    <location>
        <begin position="14"/>
        <end position="29"/>
    </location>
</feature>
<dbReference type="SUPFAM" id="SSF55729">
    <property type="entry name" value="Acyl-CoA N-acyltransferases (Nat)"/>
    <property type="match status" value="1"/>
</dbReference>
<dbReference type="OrthoDB" id="2436196at2"/>
<comment type="function">
    <text evidence="8">Catalyzes the acetylation of L-2,4-diaminobutyrate (DABA) to gamma-N-acetyl-alpha,gamma-diaminobutyric acid (ADABA) with acetyl coenzyme A.</text>
</comment>
<organism evidence="11 12">
    <name type="scientific">Roseospirillum parvum</name>
    <dbReference type="NCBI Taxonomy" id="83401"/>
    <lineage>
        <taxon>Bacteria</taxon>
        <taxon>Pseudomonadati</taxon>
        <taxon>Pseudomonadota</taxon>
        <taxon>Alphaproteobacteria</taxon>
        <taxon>Rhodospirillales</taxon>
        <taxon>Rhodospirillaceae</taxon>
        <taxon>Roseospirillum</taxon>
    </lineage>
</organism>
<comment type="pathway">
    <text evidence="1 8">Amine and polyamine biosynthesis; ectoine biosynthesis; L-ectoine from L-aspartate 4-semialdehyde: step 2/3.</text>
</comment>
<dbReference type="EMBL" id="FNCV01000002">
    <property type="protein sequence ID" value="SDG76224.1"/>
    <property type="molecule type" value="Genomic_DNA"/>
</dbReference>
<keyword evidence="5 8" id="KW-0808">Transferase</keyword>
<dbReference type="GO" id="GO:0033816">
    <property type="term" value="F:diaminobutyrate acetyltransferase activity"/>
    <property type="evidence" value="ECO:0007669"/>
    <property type="project" value="UniProtKB-EC"/>
</dbReference>
<dbReference type="UniPathway" id="UPA00067">
    <property type="reaction ID" value="UER00122"/>
</dbReference>
<dbReference type="STRING" id="83401.SAMN05421742_102342"/>
<evidence type="ECO:0000256" key="4">
    <source>
        <dbReference type="ARBA" id="ARBA00017935"/>
    </source>
</evidence>
<evidence type="ECO:0000256" key="1">
    <source>
        <dbReference type="ARBA" id="ARBA00004978"/>
    </source>
</evidence>
<dbReference type="CDD" id="cd04301">
    <property type="entry name" value="NAT_SF"/>
    <property type="match status" value="1"/>
</dbReference>
<evidence type="ECO:0000256" key="7">
    <source>
        <dbReference type="ARBA" id="ARBA00048924"/>
    </source>
</evidence>
<dbReference type="NCBIfam" id="TIGR02406">
    <property type="entry name" value="ectoine_EctA"/>
    <property type="match status" value="1"/>
</dbReference>
<feature type="domain" description="N-acetyltransferase" evidence="10">
    <location>
        <begin position="28"/>
        <end position="182"/>
    </location>
</feature>
<gene>
    <name evidence="8" type="primary">ectA</name>
    <name evidence="11" type="ORF">SAMN05421742_102342</name>
</gene>
<evidence type="ECO:0000256" key="9">
    <source>
        <dbReference type="SAM" id="MobiDB-lite"/>
    </source>
</evidence>
<dbReference type="Gene3D" id="3.40.630.30">
    <property type="match status" value="1"/>
</dbReference>
<dbReference type="PROSITE" id="PS51186">
    <property type="entry name" value="GNAT"/>
    <property type="match status" value="1"/>
</dbReference>
<dbReference type="InterPro" id="IPR000182">
    <property type="entry name" value="GNAT_dom"/>
</dbReference>
<evidence type="ECO:0000256" key="3">
    <source>
        <dbReference type="ARBA" id="ARBA00012355"/>
    </source>
</evidence>
<accession>A0A1G7WWE1</accession>
<dbReference type="InterPro" id="IPR016181">
    <property type="entry name" value="Acyl_CoA_acyltransferase"/>
</dbReference>